<keyword evidence="7 9" id="KW-0472">Membrane</keyword>
<dbReference type="NCBIfam" id="TIGR02673">
    <property type="entry name" value="FtsE"/>
    <property type="match status" value="1"/>
</dbReference>
<dbReference type="AlphaFoldDB" id="A0A399EX48"/>
<keyword evidence="12" id="KW-1185">Reference proteome</keyword>
<keyword evidence="3 9" id="KW-1003">Cell membrane</keyword>
<keyword evidence="8 9" id="KW-0131">Cell cycle</keyword>
<dbReference type="InterPro" id="IPR015854">
    <property type="entry name" value="ABC_transpr_LolD-like"/>
</dbReference>
<dbReference type="Pfam" id="PF00005">
    <property type="entry name" value="ABC_tran"/>
    <property type="match status" value="1"/>
</dbReference>
<keyword evidence="4 9" id="KW-0132">Cell division</keyword>
<name>A0A399EX48_9DEIN</name>
<proteinExistence type="inferred from homology"/>
<feature type="domain" description="ABC transporter" evidence="10">
    <location>
        <begin position="19"/>
        <end position="242"/>
    </location>
</feature>
<dbReference type="PROSITE" id="PS00211">
    <property type="entry name" value="ABC_TRANSPORTER_1"/>
    <property type="match status" value="1"/>
</dbReference>
<dbReference type="Gene3D" id="3.40.50.300">
    <property type="entry name" value="P-loop containing nucleotide triphosphate hydrolases"/>
    <property type="match status" value="1"/>
</dbReference>
<dbReference type="EMBL" id="QWLA01000012">
    <property type="protein sequence ID" value="RIH88250.1"/>
    <property type="molecule type" value="Genomic_DNA"/>
</dbReference>
<comment type="subcellular location">
    <subcellularLocation>
        <location evidence="9">Cell membrane</location>
        <topology evidence="9">Peripheral membrane protein</topology>
        <orientation evidence="9">Cytoplasmic side</orientation>
    </subcellularLocation>
</comment>
<dbReference type="GO" id="GO:0022857">
    <property type="term" value="F:transmembrane transporter activity"/>
    <property type="evidence" value="ECO:0007669"/>
    <property type="project" value="TreeGrafter"/>
</dbReference>
<dbReference type="GO" id="GO:0051301">
    <property type="term" value="P:cell division"/>
    <property type="evidence" value="ECO:0007669"/>
    <property type="project" value="UniProtKB-UniRule"/>
</dbReference>
<sequence length="243" mass="27057">MKSHIRLTPGFYTAAMIGFHRVTLEYARTQTKALYDINFEIKKGEFCFLVGHSGAGKSSLLSLLLKRLEPTSGAIYFGGENLRALRGDRIALHRRKIGVVFQDHRLLKDQTVEDNLLFALRVLGVPKAEWENRVTRVLRLVGLVHKKRSFPEELSVGESQRVAIARAIIGDPPVVLADEPTGNLDLTNAITVLEILKSIHARGATVIVATHSRELVEAYPQRVLVLKAGQLVRDDRSGKYSLS</sequence>
<evidence type="ECO:0000256" key="2">
    <source>
        <dbReference type="ARBA" id="ARBA00020019"/>
    </source>
</evidence>
<dbReference type="InterPro" id="IPR017871">
    <property type="entry name" value="ABC_transporter-like_CS"/>
</dbReference>
<dbReference type="GO" id="GO:0005886">
    <property type="term" value="C:plasma membrane"/>
    <property type="evidence" value="ECO:0007669"/>
    <property type="project" value="UniProtKB-SubCell"/>
</dbReference>
<protein>
    <recommendedName>
        <fullName evidence="2 9">Cell division ATP-binding protein FtsE</fullName>
    </recommendedName>
</protein>
<dbReference type="InterPro" id="IPR003593">
    <property type="entry name" value="AAA+_ATPase"/>
</dbReference>
<gene>
    <name evidence="9 11" type="primary">ftsE</name>
    <name evidence="11" type="ORF">Mrose_00979</name>
</gene>
<keyword evidence="5 9" id="KW-0547">Nucleotide-binding</keyword>
<comment type="caution">
    <text evidence="11">The sequence shown here is derived from an EMBL/GenBank/DDBJ whole genome shotgun (WGS) entry which is preliminary data.</text>
</comment>
<dbReference type="FunFam" id="3.40.50.300:FF:000056">
    <property type="entry name" value="Cell division ATP-binding protein FtsE"/>
    <property type="match status" value="1"/>
</dbReference>
<evidence type="ECO:0000259" key="10">
    <source>
        <dbReference type="PROSITE" id="PS50893"/>
    </source>
</evidence>
<accession>A0A399EX48</accession>
<dbReference type="InterPro" id="IPR027417">
    <property type="entry name" value="P-loop_NTPase"/>
</dbReference>
<organism evidence="11 12">
    <name type="scientific">Calidithermus roseus</name>
    <dbReference type="NCBI Taxonomy" id="1644118"/>
    <lineage>
        <taxon>Bacteria</taxon>
        <taxon>Thermotogati</taxon>
        <taxon>Deinococcota</taxon>
        <taxon>Deinococci</taxon>
        <taxon>Thermales</taxon>
        <taxon>Thermaceae</taxon>
        <taxon>Calidithermus</taxon>
    </lineage>
</organism>
<keyword evidence="6 9" id="KW-0067">ATP-binding</keyword>
<comment type="subunit">
    <text evidence="9">Homodimer. Forms a membrane-associated complex with FtsX.</text>
</comment>
<evidence type="ECO:0000256" key="5">
    <source>
        <dbReference type="ARBA" id="ARBA00022741"/>
    </source>
</evidence>
<comment type="similarity">
    <text evidence="1 9">Belongs to the ABC transporter superfamily.</text>
</comment>
<dbReference type="GO" id="GO:0016887">
    <property type="term" value="F:ATP hydrolysis activity"/>
    <property type="evidence" value="ECO:0007669"/>
    <property type="project" value="InterPro"/>
</dbReference>
<evidence type="ECO:0000256" key="9">
    <source>
        <dbReference type="RuleBase" id="RU365094"/>
    </source>
</evidence>
<reference evidence="11 12" key="1">
    <citation type="submission" date="2018-08" db="EMBL/GenBank/DDBJ databases">
        <title>Meiothermus roseus NBRC 110900 genome sequencing project.</title>
        <authorList>
            <person name="Da Costa M.S."/>
            <person name="Albuquerque L."/>
            <person name="Raposo P."/>
            <person name="Froufe H.J.C."/>
            <person name="Barroso C.S."/>
            <person name="Egas C."/>
        </authorList>
    </citation>
    <scope>NUCLEOTIDE SEQUENCE [LARGE SCALE GENOMIC DNA]</scope>
    <source>
        <strain evidence="11 12">NBRC 110900</strain>
    </source>
</reference>
<evidence type="ECO:0000256" key="1">
    <source>
        <dbReference type="ARBA" id="ARBA00005417"/>
    </source>
</evidence>
<evidence type="ECO:0000256" key="6">
    <source>
        <dbReference type="ARBA" id="ARBA00022840"/>
    </source>
</evidence>
<evidence type="ECO:0000256" key="3">
    <source>
        <dbReference type="ARBA" id="ARBA00022475"/>
    </source>
</evidence>
<dbReference type="InterPro" id="IPR003439">
    <property type="entry name" value="ABC_transporter-like_ATP-bd"/>
</dbReference>
<dbReference type="SUPFAM" id="SSF52540">
    <property type="entry name" value="P-loop containing nucleoside triphosphate hydrolases"/>
    <property type="match status" value="1"/>
</dbReference>
<comment type="function">
    <text evidence="9">Part of the ABC transporter FtsEX involved in cellular division.</text>
</comment>
<evidence type="ECO:0000256" key="4">
    <source>
        <dbReference type="ARBA" id="ARBA00022618"/>
    </source>
</evidence>
<evidence type="ECO:0000256" key="7">
    <source>
        <dbReference type="ARBA" id="ARBA00023136"/>
    </source>
</evidence>
<dbReference type="PANTHER" id="PTHR24220:SF470">
    <property type="entry name" value="CELL DIVISION ATP-BINDING PROTEIN FTSE"/>
    <property type="match status" value="1"/>
</dbReference>
<dbReference type="PANTHER" id="PTHR24220">
    <property type="entry name" value="IMPORT ATP-BINDING PROTEIN"/>
    <property type="match status" value="1"/>
</dbReference>
<dbReference type="GO" id="GO:0005524">
    <property type="term" value="F:ATP binding"/>
    <property type="evidence" value="ECO:0007669"/>
    <property type="project" value="UniProtKB-UniRule"/>
</dbReference>
<evidence type="ECO:0000256" key="8">
    <source>
        <dbReference type="ARBA" id="ARBA00023306"/>
    </source>
</evidence>
<dbReference type="PROSITE" id="PS50893">
    <property type="entry name" value="ABC_TRANSPORTER_2"/>
    <property type="match status" value="1"/>
</dbReference>
<dbReference type="InterPro" id="IPR005286">
    <property type="entry name" value="Cell_div_FtsE"/>
</dbReference>
<dbReference type="SMART" id="SM00382">
    <property type="entry name" value="AAA"/>
    <property type="match status" value="1"/>
</dbReference>
<dbReference type="Proteomes" id="UP000265341">
    <property type="component" value="Unassembled WGS sequence"/>
</dbReference>
<evidence type="ECO:0000313" key="12">
    <source>
        <dbReference type="Proteomes" id="UP000265341"/>
    </source>
</evidence>
<evidence type="ECO:0000313" key="11">
    <source>
        <dbReference type="EMBL" id="RIH88250.1"/>
    </source>
</evidence>